<feature type="domain" description="Glutamine amidotransferase" evidence="1">
    <location>
        <begin position="45"/>
        <end position="184"/>
    </location>
</feature>
<evidence type="ECO:0000313" key="3">
    <source>
        <dbReference type="Proteomes" id="UP001143545"/>
    </source>
</evidence>
<dbReference type="PROSITE" id="PS51273">
    <property type="entry name" value="GATASE_TYPE_1"/>
    <property type="match status" value="1"/>
</dbReference>
<organism evidence="2 3">
    <name type="scientific">Neptunitalea chrysea</name>
    <dbReference type="NCBI Taxonomy" id="1647581"/>
    <lineage>
        <taxon>Bacteria</taxon>
        <taxon>Pseudomonadati</taxon>
        <taxon>Bacteroidota</taxon>
        <taxon>Flavobacteriia</taxon>
        <taxon>Flavobacteriales</taxon>
        <taxon>Flavobacteriaceae</taxon>
        <taxon>Neptunitalea</taxon>
    </lineage>
</organism>
<dbReference type="Pfam" id="PF00117">
    <property type="entry name" value="GATase"/>
    <property type="match status" value="1"/>
</dbReference>
<dbReference type="CDD" id="cd01741">
    <property type="entry name" value="GATase1_1"/>
    <property type="match status" value="1"/>
</dbReference>
<dbReference type="EMBL" id="BRVP01000004">
    <property type="protein sequence ID" value="GLB51797.1"/>
    <property type="molecule type" value="Genomic_DNA"/>
</dbReference>
<dbReference type="FunFam" id="3.40.50.880:FF:000033">
    <property type="entry name" value="Glutamine amidotransferase class-I"/>
    <property type="match status" value="1"/>
</dbReference>
<dbReference type="GO" id="GO:0005829">
    <property type="term" value="C:cytosol"/>
    <property type="evidence" value="ECO:0007669"/>
    <property type="project" value="TreeGrafter"/>
</dbReference>
<sequence length="233" mass="26537">MKKCRVHYLQHEPFEGIGCIAKWGGERDYEVTGTHFYKGDVLPQPNDVDLLVVMGGPMNIYKEDKHPWLKDEKVFIKEVIGLGKYMVGICLGAQLIADVLGAKVIKNPVKEIGWYPLQFNSVAKEMPLFKNIPEEFLVLHWHGDTFEIPEGAVHLASSENCVHQAYLYNEKVLGFQFHIEVTQESLVAMIEEMNDELNEGGPFVQDIYQMHEGANYIVACNGYMFGILDRLLM</sequence>
<dbReference type="RefSeq" id="WP_281752707.1">
    <property type="nucleotide sequence ID" value="NZ_BRVP01000004.1"/>
</dbReference>
<dbReference type="PANTHER" id="PTHR42695">
    <property type="entry name" value="GLUTAMINE AMIDOTRANSFERASE YLR126C-RELATED"/>
    <property type="match status" value="1"/>
</dbReference>
<evidence type="ECO:0000313" key="2">
    <source>
        <dbReference type="EMBL" id="GLB51797.1"/>
    </source>
</evidence>
<dbReference type="SUPFAM" id="SSF52317">
    <property type="entry name" value="Class I glutamine amidotransferase-like"/>
    <property type="match status" value="1"/>
</dbReference>
<evidence type="ECO:0000259" key="1">
    <source>
        <dbReference type="Pfam" id="PF00117"/>
    </source>
</evidence>
<dbReference type="InterPro" id="IPR029062">
    <property type="entry name" value="Class_I_gatase-like"/>
</dbReference>
<name>A0A9W6B4P5_9FLAO</name>
<dbReference type="InterPro" id="IPR017926">
    <property type="entry name" value="GATASE"/>
</dbReference>
<reference evidence="2" key="1">
    <citation type="submission" date="2022-07" db="EMBL/GenBank/DDBJ databases">
        <title>Taxonomy of Novel Oxalotrophic and Methylotrophic Bacteria.</title>
        <authorList>
            <person name="Sahin N."/>
            <person name="Tani A."/>
        </authorList>
    </citation>
    <scope>NUCLEOTIDE SEQUENCE</scope>
    <source>
        <strain evidence="2">AM327</strain>
    </source>
</reference>
<dbReference type="Proteomes" id="UP001143545">
    <property type="component" value="Unassembled WGS sequence"/>
</dbReference>
<proteinExistence type="predicted"/>
<gene>
    <name evidence="2" type="ORF">NBRC110019_08360</name>
</gene>
<dbReference type="Gene3D" id="3.40.50.880">
    <property type="match status" value="1"/>
</dbReference>
<dbReference type="InterPro" id="IPR044992">
    <property type="entry name" value="ChyE-like"/>
</dbReference>
<comment type="caution">
    <text evidence="2">The sequence shown here is derived from an EMBL/GenBank/DDBJ whole genome shotgun (WGS) entry which is preliminary data.</text>
</comment>
<accession>A0A9W6B4P5</accession>
<protein>
    <submittedName>
        <fullName evidence="2">Amidotransferase</fullName>
    </submittedName>
</protein>
<dbReference type="AlphaFoldDB" id="A0A9W6B4P5"/>
<keyword evidence="3" id="KW-1185">Reference proteome</keyword>
<dbReference type="PANTHER" id="PTHR42695:SF5">
    <property type="entry name" value="GLUTAMINE AMIDOTRANSFERASE YLR126C-RELATED"/>
    <property type="match status" value="1"/>
</dbReference>